<evidence type="ECO:0000313" key="2">
    <source>
        <dbReference type="Proteomes" id="UP000319267"/>
    </source>
</evidence>
<reference evidence="1 2" key="1">
    <citation type="submission" date="2017-05" db="EMBL/GenBank/DDBJ databases">
        <authorList>
            <person name="Varghese N."/>
            <person name="Submissions S."/>
        </authorList>
    </citation>
    <scope>NUCLEOTIDE SEQUENCE [LARGE SCALE GENOMIC DNA]</scope>
    <source>
        <strain evidence="1 2">DSM 29982</strain>
    </source>
</reference>
<dbReference type="RefSeq" id="WP_111377435.1">
    <property type="nucleotide sequence ID" value="NZ_CP043612.1"/>
</dbReference>
<gene>
    <name evidence="1" type="ORF">SAMN06265220_1021036</name>
</gene>
<evidence type="ECO:0000313" key="1">
    <source>
        <dbReference type="EMBL" id="SMO66642.1"/>
    </source>
</evidence>
<protein>
    <submittedName>
        <fullName evidence="1">Uncharacterized protein</fullName>
    </submittedName>
</protein>
<sequence length="132" mass="15468">MEQYFSKITVLIILLLVTLSCKSNLDQQFSLENDQLIEEWKSENKKFIQQNSEKLTDSQMLKSLDSIVIEYTINKNKKLAIKFIKTEKGVKRLNFLKKSFSKEEIKSLLKKVPESIKTDTNYIALQKYISPE</sequence>
<proteinExistence type="predicted"/>
<accession>A0A521D4V3</accession>
<organism evidence="1 2">
    <name type="scientific">Flavobacterium nitrogenifigens</name>
    <dbReference type="NCBI Taxonomy" id="1617283"/>
    <lineage>
        <taxon>Bacteria</taxon>
        <taxon>Pseudomonadati</taxon>
        <taxon>Bacteroidota</taxon>
        <taxon>Flavobacteriia</taxon>
        <taxon>Flavobacteriales</taxon>
        <taxon>Flavobacteriaceae</taxon>
        <taxon>Flavobacterium</taxon>
    </lineage>
</organism>
<keyword evidence="2" id="KW-1185">Reference proteome</keyword>
<dbReference type="Proteomes" id="UP000319267">
    <property type="component" value="Unassembled WGS sequence"/>
</dbReference>
<dbReference type="PROSITE" id="PS51257">
    <property type="entry name" value="PROKAR_LIPOPROTEIN"/>
    <property type="match status" value="1"/>
</dbReference>
<dbReference type="EMBL" id="FXTQ01000002">
    <property type="protein sequence ID" value="SMO66642.1"/>
    <property type="molecule type" value="Genomic_DNA"/>
</dbReference>
<name>A0A521D4V3_9FLAO</name>
<dbReference type="AlphaFoldDB" id="A0A521D4V3"/>
<dbReference type="OrthoDB" id="1376763at2"/>